<evidence type="ECO:0000313" key="3">
    <source>
        <dbReference type="EMBL" id="MED6141658.1"/>
    </source>
</evidence>
<dbReference type="InterPro" id="IPR036392">
    <property type="entry name" value="PLAT/LH2_dom_sf"/>
</dbReference>
<organism evidence="3 4">
    <name type="scientific">Stylosanthes scabra</name>
    <dbReference type="NCBI Taxonomy" id="79078"/>
    <lineage>
        <taxon>Eukaryota</taxon>
        <taxon>Viridiplantae</taxon>
        <taxon>Streptophyta</taxon>
        <taxon>Embryophyta</taxon>
        <taxon>Tracheophyta</taxon>
        <taxon>Spermatophyta</taxon>
        <taxon>Magnoliopsida</taxon>
        <taxon>eudicotyledons</taxon>
        <taxon>Gunneridae</taxon>
        <taxon>Pentapetalae</taxon>
        <taxon>rosids</taxon>
        <taxon>fabids</taxon>
        <taxon>Fabales</taxon>
        <taxon>Fabaceae</taxon>
        <taxon>Papilionoideae</taxon>
        <taxon>50 kb inversion clade</taxon>
        <taxon>dalbergioids sensu lato</taxon>
        <taxon>Dalbergieae</taxon>
        <taxon>Pterocarpus clade</taxon>
        <taxon>Stylosanthes</taxon>
    </lineage>
</organism>
<proteinExistence type="predicted"/>
<dbReference type="PANTHER" id="PTHR31718">
    <property type="entry name" value="PLAT DOMAIN-CONTAINING PROTEIN"/>
    <property type="match status" value="1"/>
</dbReference>
<dbReference type="PANTHER" id="PTHR31718:SF47">
    <property type="entry name" value="OS06G0206401 PROTEIN"/>
    <property type="match status" value="1"/>
</dbReference>
<dbReference type="Gene3D" id="2.40.180.10">
    <property type="entry name" value="Catalase core domain"/>
    <property type="match status" value="1"/>
</dbReference>
<protein>
    <recommendedName>
        <fullName evidence="2">PLAT domain-containing protein</fullName>
    </recommendedName>
</protein>
<comment type="caution">
    <text evidence="3">The sequence shown here is derived from an EMBL/GenBank/DDBJ whole genome shotgun (WGS) entry which is preliminary data.</text>
</comment>
<accession>A0ABU6T0Z6</accession>
<dbReference type="PROSITE" id="PS50095">
    <property type="entry name" value="PLAT"/>
    <property type="match status" value="1"/>
</dbReference>
<dbReference type="Pfam" id="PF06232">
    <property type="entry name" value="ATS3"/>
    <property type="match status" value="1"/>
</dbReference>
<dbReference type="InterPro" id="IPR010417">
    <property type="entry name" value="Embryo-specific_ATS3"/>
</dbReference>
<dbReference type="EMBL" id="JASCZI010064359">
    <property type="protein sequence ID" value="MED6141658.1"/>
    <property type="molecule type" value="Genomic_DNA"/>
</dbReference>
<dbReference type="InterPro" id="IPR001024">
    <property type="entry name" value="PLAT/LH2_dom"/>
</dbReference>
<comment type="caution">
    <text evidence="1">Lacks conserved residue(s) required for the propagation of feature annotation.</text>
</comment>
<gene>
    <name evidence="3" type="ORF">PIB30_105649</name>
</gene>
<feature type="domain" description="PLAT" evidence="2">
    <location>
        <begin position="64"/>
        <end position="190"/>
    </location>
</feature>
<keyword evidence="4" id="KW-1185">Reference proteome</keyword>
<dbReference type="Proteomes" id="UP001341840">
    <property type="component" value="Unassembled WGS sequence"/>
</dbReference>
<evidence type="ECO:0000256" key="1">
    <source>
        <dbReference type="PROSITE-ProRule" id="PRU00152"/>
    </source>
</evidence>
<dbReference type="SUPFAM" id="SSF49723">
    <property type="entry name" value="Lipase/lipooxygenase domain (PLAT/LH2 domain)"/>
    <property type="match status" value="1"/>
</dbReference>
<name>A0ABU6T0Z6_9FABA</name>
<sequence length="217" mass="23910">MNLITEHNINTSAAPAHAHIFVAVAMPSPSPSTFSKDYKTVQLHRTSHLTLNAFAHKFRATRECVYTMYVKTGSIIKGGTDSKITVTLSDVKAREVRVPKLKAWGIMGHNHNYLERGNLDAFSGRGPCIDTPVCRLNLTSDGSGSHHGWYCDYVEVTSTGPHKSCSQTFFYVDQWLARDIGPYNLTVVLDGCHRAQYARCGSRFSVGNNANKLSSAS</sequence>
<evidence type="ECO:0000259" key="2">
    <source>
        <dbReference type="PROSITE" id="PS50095"/>
    </source>
</evidence>
<evidence type="ECO:0000313" key="4">
    <source>
        <dbReference type="Proteomes" id="UP001341840"/>
    </source>
</evidence>
<reference evidence="3 4" key="1">
    <citation type="journal article" date="2023" name="Plants (Basel)">
        <title>Bridging the Gap: Combining Genomics and Transcriptomics Approaches to Understand Stylosanthes scabra, an Orphan Legume from the Brazilian Caatinga.</title>
        <authorList>
            <person name="Ferreira-Neto J.R.C."/>
            <person name="da Silva M.D."/>
            <person name="Binneck E."/>
            <person name="de Melo N.F."/>
            <person name="da Silva R.H."/>
            <person name="de Melo A.L.T.M."/>
            <person name="Pandolfi V."/>
            <person name="Bustamante F.O."/>
            <person name="Brasileiro-Vidal A.C."/>
            <person name="Benko-Iseppon A.M."/>
        </authorList>
    </citation>
    <scope>NUCLEOTIDE SEQUENCE [LARGE SCALE GENOMIC DNA]</scope>
    <source>
        <tissue evidence="3">Leaves</tissue>
    </source>
</reference>